<feature type="region of interest" description="Disordered" evidence="2">
    <location>
        <begin position="823"/>
        <end position="848"/>
    </location>
</feature>
<feature type="compositionally biased region" description="Low complexity" evidence="2">
    <location>
        <begin position="293"/>
        <end position="307"/>
    </location>
</feature>
<dbReference type="Proteomes" id="UP000307440">
    <property type="component" value="Unassembled WGS sequence"/>
</dbReference>
<organism evidence="3 4">
    <name type="scientific">Coprinopsis marcescibilis</name>
    <name type="common">Agaric fungus</name>
    <name type="synonym">Psathyrella marcescibilis</name>
    <dbReference type="NCBI Taxonomy" id="230819"/>
    <lineage>
        <taxon>Eukaryota</taxon>
        <taxon>Fungi</taxon>
        <taxon>Dikarya</taxon>
        <taxon>Basidiomycota</taxon>
        <taxon>Agaricomycotina</taxon>
        <taxon>Agaricomycetes</taxon>
        <taxon>Agaricomycetidae</taxon>
        <taxon>Agaricales</taxon>
        <taxon>Agaricineae</taxon>
        <taxon>Psathyrellaceae</taxon>
        <taxon>Coprinopsis</taxon>
    </lineage>
</organism>
<feature type="region of interest" description="Disordered" evidence="2">
    <location>
        <begin position="1755"/>
        <end position="1783"/>
    </location>
</feature>
<protein>
    <submittedName>
        <fullName evidence="3">Uncharacterized protein</fullName>
    </submittedName>
</protein>
<feature type="region of interest" description="Disordered" evidence="2">
    <location>
        <begin position="870"/>
        <end position="899"/>
    </location>
</feature>
<proteinExistence type="predicted"/>
<feature type="compositionally biased region" description="Polar residues" evidence="2">
    <location>
        <begin position="1077"/>
        <end position="1088"/>
    </location>
</feature>
<feature type="compositionally biased region" description="Polar residues" evidence="2">
    <location>
        <begin position="1897"/>
        <end position="1926"/>
    </location>
</feature>
<dbReference type="EMBL" id="ML210320">
    <property type="protein sequence ID" value="TFK19893.1"/>
    <property type="molecule type" value="Genomic_DNA"/>
</dbReference>
<gene>
    <name evidence="3" type="ORF">FA15DRAFT_626187</name>
</gene>
<feature type="region of interest" description="Disordered" evidence="2">
    <location>
        <begin position="534"/>
        <end position="582"/>
    </location>
</feature>
<feature type="compositionally biased region" description="Acidic residues" evidence="2">
    <location>
        <begin position="414"/>
        <end position="431"/>
    </location>
</feature>
<feature type="compositionally biased region" description="Low complexity" evidence="2">
    <location>
        <begin position="1949"/>
        <end position="1962"/>
    </location>
</feature>
<name>A0A5C3KJ73_COPMA</name>
<feature type="region of interest" description="Disordered" evidence="2">
    <location>
        <begin position="745"/>
        <end position="766"/>
    </location>
</feature>
<evidence type="ECO:0000256" key="1">
    <source>
        <dbReference type="SAM" id="Coils"/>
    </source>
</evidence>
<evidence type="ECO:0000256" key="2">
    <source>
        <dbReference type="SAM" id="MobiDB-lite"/>
    </source>
</evidence>
<evidence type="ECO:0000313" key="3">
    <source>
        <dbReference type="EMBL" id="TFK19893.1"/>
    </source>
</evidence>
<feature type="coiled-coil region" evidence="1">
    <location>
        <begin position="1543"/>
        <end position="1605"/>
    </location>
</feature>
<keyword evidence="1" id="KW-0175">Coiled coil</keyword>
<feature type="region of interest" description="Disordered" evidence="2">
    <location>
        <begin position="293"/>
        <end position="314"/>
    </location>
</feature>
<feature type="compositionally biased region" description="Low complexity" evidence="2">
    <location>
        <begin position="1979"/>
        <end position="2006"/>
    </location>
</feature>
<feature type="region of interest" description="Disordered" evidence="2">
    <location>
        <begin position="914"/>
        <end position="962"/>
    </location>
</feature>
<feature type="compositionally biased region" description="Acidic residues" evidence="2">
    <location>
        <begin position="536"/>
        <end position="553"/>
    </location>
</feature>
<feature type="compositionally biased region" description="Low complexity" evidence="2">
    <location>
        <begin position="757"/>
        <end position="766"/>
    </location>
</feature>
<feature type="compositionally biased region" description="Polar residues" evidence="2">
    <location>
        <begin position="1860"/>
        <end position="1885"/>
    </location>
</feature>
<feature type="region of interest" description="Disordered" evidence="2">
    <location>
        <begin position="1856"/>
        <end position="2015"/>
    </location>
</feature>
<feature type="region of interest" description="Disordered" evidence="2">
    <location>
        <begin position="1034"/>
        <end position="1088"/>
    </location>
</feature>
<keyword evidence="4" id="KW-1185">Reference proteome</keyword>
<dbReference type="STRING" id="230819.A0A5C3KJ73"/>
<feature type="compositionally biased region" description="Basic residues" evidence="2">
    <location>
        <begin position="566"/>
        <end position="578"/>
    </location>
</feature>
<feature type="compositionally biased region" description="Low complexity" evidence="2">
    <location>
        <begin position="1762"/>
        <end position="1775"/>
    </location>
</feature>
<feature type="compositionally biased region" description="Acidic residues" evidence="2">
    <location>
        <begin position="438"/>
        <end position="454"/>
    </location>
</feature>
<evidence type="ECO:0000313" key="4">
    <source>
        <dbReference type="Proteomes" id="UP000307440"/>
    </source>
</evidence>
<feature type="compositionally biased region" description="Low complexity" evidence="2">
    <location>
        <begin position="884"/>
        <end position="899"/>
    </location>
</feature>
<dbReference type="OrthoDB" id="3357224at2759"/>
<reference evidence="3 4" key="1">
    <citation type="journal article" date="2019" name="Nat. Ecol. Evol.">
        <title>Megaphylogeny resolves global patterns of mushroom evolution.</title>
        <authorList>
            <person name="Varga T."/>
            <person name="Krizsan K."/>
            <person name="Foldi C."/>
            <person name="Dima B."/>
            <person name="Sanchez-Garcia M."/>
            <person name="Sanchez-Ramirez S."/>
            <person name="Szollosi G.J."/>
            <person name="Szarkandi J.G."/>
            <person name="Papp V."/>
            <person name="Albert L."/>
            <person name="Andreopoulos W."/>
            <person name="Angelini C."/>
            <person name="Antonin V."/>
            <person name="Barry K.W."/>
            <person name="Bougher N.L."/>
            <person name="Buchanan P."/>
            <person name="Buyck B."/>
            <person name="Bense V."/>
            <person name="Catcheside P."/>
            <person name="Chovatia M."/>
            <person name="Cooper J."/>
            <person name="Damon W."/>
            <person name="Desjardin D."/>
            <person name="Finy P."/>
            <person name="Geml J."/>
            <person name="Haridas S."/>
            <person name="Hughes K."/>
            <person name="Justo A."/>
            <person name="Karasinski D."/>
            <person name="Kautmanova I."/>
            <person name="Kiss B."/>
            <person name="Kocsube S."/>
            <person name="Kotiranta H."/>
            <person name="LaButti K.M."/>
            <person name="Lechner B.E."/>
            <person name="Liimatainen K."/>
            <person name="Lipzen A."/>
            <person name="Lukacs Z."/>
            <person name="Mihaltcheva S."/>
            <person name="Morgado L.N."/>
            <person name="Niskanen T."/>
            <person name="Noordeloos M.E."/>
            <person name="Ohm R.A."/>
            <person name="Ortiz-Santana B."/>
            <person name="Ovrebo C."/>
            <person name="Racz N."/>
            <person name="Riley R."/>
            <person name="Savchenko A."/>
            <person name="Shiryaev A."/>
            <person name="Soop K."/>
            <person name="Spirin V."/>
            <person name="Szebenyi C."/>
            <person name="Tomsovsky M."/>
            <person name="Tulloss R.E."/>
            <person name="Uehling J."/>
            <person name="Grigoriev I.V."/>
            <person name="Vagvolgyi C."/>
            <person name="Papp T."/>
            <person name="Martin F.M."/>
            <person name="Miettinen O."/>
            <person name="Hibbett D.S."/>
            <person name="Nagy L.G."/>
        </authorList>
    </citation>
    <scope>NUCLEOTIDE SEQUENCE [LARGE SCALE GENOMIC DNA]</scope>
    <source>
        <strain evidence="3 4">CBS 121175</strain>
    </source>
</reference>
<sequence length="2015" mass="220783">MARPQERLPRLNIIQASSMQQQQAMFSPALGTGMQQQFHPPPFNPMGNNPLQTPMQQFFNHNIQQAPGRPGHQSRASIALGGPGLPPNGFVTPVQGHFSRPSMMLGPGQPFVPQNGPHGRSHKRQISIGGPPKAVLGGPARKVSPNPAAMAAVAVSAMKKKIIVNLPKETVKGEEKDEDTRAEFARIPLPHYEDQDQQVAPPELCSRESYPPESWRTQPPGSIDVFLPTKDTWEVLKQQVIEAKLEKLGVERGNGSNVPHIYAPHARSASISSPADPAVLLWKLNKLHQAQSSNNSLAASPQPQSASVGLTPPPPGANLYQNRHGHTMSLAQPPTYLTPGFSPMTPQYNPFASSAASMDGASVTSDNISRPTSAVSDIGIYAPQGRVPFEGPPLSAIPKSDSRPDFIRGFGLDIPEEEEPEEESFALDLADESGNTGDTEDEDGDEPQDMDIDETDRATSMGGTTAPQSRLHSRHVSRLSAALSLRSVGGNFGAIITEDGSSVHQSSPPRRPGVLKAFKNVQDGDDLDAAAQDWTGSEEEGYLGTETSDDESLGEFSNPSDEERARRQRVERRSRRKVPREQREDIVVVDQPRRIPNFPRPPENTLVFGVPLQGRLPEDIISNPSEESLTLGNLAHPHHNHHYLPAALGADGGFFVPRPANGTASPRLHPLPHSRATSAQYSLHDPAMAHSRAPSEALPSVSHSQNALLNQSTSSYGGGGGGRRESLNPFAKPFVFGRPLDDVVSAPQASTPPPPHSVTSSHTRVSSLGKPLNIAAPEFKPRGLPSSAEFTFRQPDGPPMPLGTPPFPEPELALPEHMQERLMETTESSPAFRTQGREKRQRLGSTDSVEIVEEGDSIASFRSFKFPSAVNSPQNTLRHHHQHSASQLSQHQPTHSSVEPFSFESFSNVAHFPSIRPAAPLPEGESDDEVDDTGKENIPPAMEDGEYEVTLPPPSATKPKRAPIPLDFKHPVSGNTVPAGLFKALVNNVINHNGNNDDRLRRPVRSRLASTEIFEHMNRPSMDDSNIQMISKGHRTVTDPVKRSSSASAGDDDVFSGSRKHSRRRSSLPDALRDDLSTPSRSPSVHPQDLTTRLELQHLSDALAHTLDDKFTSLRRELLSITRESAANTSQSQVGLTPSSEAMISEVVSLFRSQLQESAARSMEESHMEARGEMDFQMIKDIIDEGHAEIVGIIKHQIHDSFYQQQRHQHKQSSTDSHLLVRDVVAPIVEAVGDRTTRAVVEAISELSARHDAIEKGTPGRERDLLLNDIISVLTPTLNDLRQDPIDYEFLTSQLTQAVKPHISQLIDLASDKRETAKLIMEQLMPRLPSLKSEVDAMSAQIINEVRRIVGPIDPFEIKEQVSDLVVARLDSRFAVLDKAFNVDAVTSKVTEGVSQLLENLNTVPAALQEVLAAQEKSRTEQEQAANERQEKLLVSVSAVPAQLESKLDDLRVAQDGVVGRIEQIIASAPKPDTEAIEIKPILEALATESKEVSARNAELLVQQQAISNKVEGIPEVVKSHIAALQDTITELIASRDAPRRELDDLRKLSADYQIQLAKARAQHGQVRVEKDVLGEKLSAIEAERDQFKNKVAELENAVNAKSTEVVTLGARTSELDEALAKALGRLKEADVATQADKKHIAELEKTVKETAVESHSLKSKVESLELQVTFSNRDRDLARQTLDDLRKEHQNLSAQQGHWEDLRQATAKIDMLTNLIGDADNEELQNLRRYRDRTKGLETDYSALQKRFKELETKAANSDRTATTAKQTLTQAQQRSTEWERRAREYEGDLELTRTKLEQAEQTQTQLDADYSLLKIQFEEREAEDRLAQDRDQKQRDQISALEAKVVRLQEELLKSRTNRGAPQSRVASLASSHSPSPYRTNGNAALPPARPDSRASVNTVNTVNGRNPSISASDRRLSSYTPGANGSAAPPSQPSVWDSMHAPTNDTQSISQYSSATSSIHAPKSRYPHLGPSTPKSRNPSAYSSRYSRAAAPSPSPSIVSAAPTQGDDGWWA</sequence>
<feature type="region of interest" description="Disordered" evidence="2">
    <location>
        <begin position="389"/>
        <end position="474"/>
    </location>
</feature>
<accession>A0A5C3KJ73</accession>